<evidence type="ECO:0000313" key="5">
    <source>
        <dbReference type="EMBL" id="KAL3316221.1"/>
    </source>
</evidence>
<dbReference type="PANTHER" id="PTHR44314:SF1">
    <property type="entry name" value="CILIA- AND FLAGELLA-ASSOCIATED PROTEIN 70"/>
    <property type="match status" value="1"/>
</dbReference>
<gene>
    <name evidence="5" type="primary">TTC18_2</name>
    <name evidence="5" type="ORF">Ciccas_005139</name>
</gene>
<dbReference type="InterPro" id="IPR052628">
    <property type="entry name" value="CFAP70"/>
</dbReference>
<dbReference type="AlphaFoldDB" id="A0ABD2QD24"/>
<dbReference type="InterPro" id="IPR019734">
    <property type="entry name" value="TPR_rpt"/>
</dbReference>
<dbReference type="PANTHER" id="PTHR44314">
    <property type="entry name" value="CILIA- AND FLAGELLA-ASSOCIATED PROTEIN 70"/>
    <property type="match status" value="1"/>
</dbReference>
<evidence type="ECO:0000256" key="1">
    <source>
        <dbReference type="ARBA" id="ARBA00022737"/>
    </source>
</evidence>
<keyword evidence="2 3" id="KW-0802">TPR repeat</keyword>
<feature type="region of interest" description="Disordered" evidence="4">
    <location>
        <begin position="342"/>
        <end position="385"/>
    </location>
</feature>
<organism evidence="5 6">
    <name type="scientific">Cichlidogyrus casuarinus</name>
    <dbReference type="NCBI Taxonomy" id="1844966"/>
    <lineage>
        <taxon>Eukaryota</taxon>
        <taxon>Metazoa</taxon>
        <taxon>Spiralia</taxon>
        <taxon>Lophotrochozoa</taxon>
        <taxon>Platyhelminthes</taxon>
        <taxon>Monogenea</taxon>
        <taxon>Monopisthocotylea</taxon>
        <taxon>Dactylogyridea</taxon>
        <taxon>Ancyrocephalidae</taxon>
        <taxon>Cichlidogyrus</taxon>
    </lineage>
</organism>
<sequence>MSPSNLPNSESHQYTTNKSYIMIELELDKPLVAKRSGEVLKREIASYLSEKFSVLPKKTTSAEKAVEEYHKQLVEIAQCVIGDFAEMFKEEIINGNMPSSVADFEKFKDEFYYMLNSTGKFFAFKERLKYSVIRVVREKFYRTNPLDEKEELQLFLRDLYVYLVKELHVGLKALFAPKELSMDPSAAARKFDPEALYRLAKEAESYNTNNWASKYYQERIAKYPAEASHWKDYAVFFLNQGQTAEAHECFRESLKLNPNYNDGILGAGLCSLLECSYDRALSFLESVVILKQTDPVLWVILAMFYNVIGDQVLASMATKEARCLEEASIITCRNASKEATSLESASFPNAPNPSLDIPVETAEDQRPRNTSSGSKTRQSKTPNDQQEVGTHLFEFEYNDQPGLLKSYQGPYLRAAHLLISMHFEQFALKVLATERVRLETLAVLVGKKDASNSLDLHFEQLDESCESGRDKLLEQCAQRDAELLVRSDRIPLIDSFAYFNEQASQFQLYMGLCDLGNCYKESSKALNHLRMATKLNPESCDAWTMMGHVYATMPSMQLEMKRCYERALDLQTWPTQYQPEVLLTRLGSEYLQAKQFEKAKKTFLHACEIAPTARSWLGVGVACYRLDELVDAEQALAEANSLNNREPDIWAYLSMVCLKSGRLVEAEQCFKYAVKMGLSHGPLLDECLLLKNQ</sequence>
<dbReference type="InterPro" id="IPR011990">
    <property type="entry name" value="TPR-like_helical_dom_sf"/>
</dbReference>
<dbReference type="Gene3D" id="1.25.40.10">
    <property type="entry name" value="Tetratricopeptide repeat domain"/>
    <property type="match status" value="3"/>
</dbReference>
<feature type="repeat" description="TPR" evidence="3">
    <location>
        <begin position="227"/>
        <end position="260"/>
    </location>
</feature>
<keyword evidence="6" id="KW-1185">Reference proteome</keyword>
<dbReference type="Proteomes" id="UP001626550">
    <property type="component" value="Unassembled WGS sequence"/>
</dbReference>
<accession>A0ABD2QD24</accession>
<evidence type="ECO:0000313" key="6">
    <source>
        <dbReference type="Proteomes" id="UP001626550"/>
    </source>
</evidence>
<feature type="repeat" description="TPR" evidence="3">
    <location>
        <begin position="580"/>
        <end position="613"/>
    </location>
</feature>
<keyword evidence="5" id="KW-0966">Cell projection</keyword>
<dbReference type="SUPFAM" id="SSF48452">
    <property type="entry name" value="TPR-like"/>
    <property type="match status" value="2"/>
</dbReference>
<reference evidence="5 6" key="1">
    <citation type="submission" date="2024-11" db="EMBL/GenBank/DDBJ databases">
        <title>Adaptive evolution of stress response genes in parasites aligns with host niche diversity.</title>
        <authorList>
            <person name="Hahn C."/>
            <person name="Resl P."/>
        </authorList>
    </citation>
    <scope>NUCLEOTIDE SEQUENCE [LARGE SCALE GENOMIC DNA]</scope>
    <source>
        <strain evidence="5">EGGRZ-B1_66</strain>
        <tissue evidence="5">Body</tissue>
    </source>
</reference>
<keyword evidence="5" id="KW-0282">Flagellum</keyword>
<keyword evidence="5" id="KW-0969">Cilium</keyword>
<dbReference type="SMART" id="SM00028">
    <property type="entry name" value="TPR"/>
    <property type="match status" value="6"/>
</dbReference>
<feature type="compositionally biased region" description="Polar residues" evidence="4">
    <location>
        <begin position="368"/>
        <end position="385"/>
    </location>
</feature>
<dbReference type="Pfam" id="PF13181">
    <property type="entry name" value="TPR_8"/>
    <property type="match status" value="2"/>
</dbReference>
<keyword evidence="1" id="KW-0677">Repeat</keyword>
<comment type="caution">
    <text evidence="5">The sequence shown here is derived from an EMBL/GenBank/DDBJ whole genome shotgun (WGS) entry which is preliminary data.</text>
</comment>
<dbReference type="PROSITE" id="PS50005">
    <property type="entry name" value="TPR"/>
    <property type="match status" value="2"/>
</dbReference>
<proteinExistence type="predicted"/>
<evidence type="ECO:0000256" key="4">
    <source>
        <dbReference type="SAM" id="MobiDB-lite"/>
    </source>
</evidence>
<dbReference type="EMBL" id="JBJKFK010000579">
    <property type="protein sequence ID" value="KAL3316221.1"/>
    <property type="molecule type" value="Genomic_DNA"/>
</dbReference>
<name>A0ABD2QD24_9PLAT</name>
<evidence type="ECO:0000256" key="3">
    <source>
        <dbReference type="PROSITE-ProRule" id="PRU00339"/>
    </source>
</evidence>
<protein>
    <submittedName>
        <fullName evidence="5">Cilia- and flagella-associated protein 70</fullName>
    </submittedName>
</protein>
<evidence type="ECO:0000256" key="2">
    <source>
        <dbReference type="ARBA" id="ARBA00022803"/>
    </source>
</evidence>